<dbReference type="KEGG" id="hwc:Hqrw_1037"/>
<evidence type="ECO:0000256" key="1">
    <source>
        <dbReference type="SAM" id="MobiDB-lite"/>
    </source>
</evidence>
<protein>
    <submittedName>
        <fullName evidence="2">Small CPxCG-related zinc finger protein</fullName>
    </submittedName>
</protein>
<feature type="compositionally biased region" description="Polar residues" evidence="1">
    <location>
        <begin position="12"/>
        <end position="25"/>
    </location>
</feature>
<evidence type="ECO:0000313" key="2">
    <source>
        <dbReference type="EMBL" id="CCC39017.1"/>
    </source>
</evidence>
<gene>
    <name evidence="2" type="ordered locus">Hqrw_1037</name>
</gene>
<accession>G0LFZ7</accession>
<dbReference type="GeneID" id="12445642"/>
<proteinExistence type="predicted"/>
<feature type="region of interest" description="Disordered" evidence="1">
    <location>
        <begin position="1"/>
        <end position="25"/>
    </location>
</feature>
<dbReference type="RefSeq" id="WP_014554975.1">
    <property type="nucleotide sequence ID" value="NC_017459.1"/>
</dbReference>
<dbReference type="HOGENOM" id="CLU_2712703_0_0_2"/>
<reference evidence="2 3" key="1">
    <citation type="journal article" date="2011" name="PLoS ONE">
        <title>Haloquadratum walsbyi: limited diversity in a global pond.</title>
        <authorList>
            <person name="Dyall-Smith M."/>
            <person name="Pfeiffer F."/>
            <person name="Klee K."/>
            <person name="Palm P."/>
            <person name="Gross K."/>
            <person name="Schuster S.C."/>
            <person name="Rampp M."/>
            <person name="Oesterhelt D."/>
        </authorList>
    </citation>
    <scope>NUCLEOTIDE SEQUENCE [LARGE SCALE GENOMIC DNA]</scope>
    <source>
        <strain evidence="3">DSM 16854 / JCM 12705 / C23</strain>
    </source>
</reference>
<dbReference type="OrthoDB" id="203316at2157"/>
<evidence type="ECO:0000313" key="3">
    <source>
        <dbReference type="Proteomes" id="UP000007954"/>
    </source>
</evidence>
<dbReference type="Proteomes" id="UP000007954">
    <property type="component" value="Chromosome"/>
</dbReference>
<dbReference type="EMBL" id="FR746099">
    <property type="protein sequence ID" value="CCC39017.1"/>
    <property type="molecule type" value="Genomic_DNA"/>
</dbReference>
<organism evidence="2 3">
    <name type="scientific">Haloquadratum walsbyi (strain DSM 16854 / JCM 12705 / C23)</name>
    <dbReference type="NCBI Taxonomy" id="768065"/>
    <lineage>
        <taxon>Archaea</taxon>
        <taxon>Methanobacteriati</taxon>
        <taxon>Methanobacteriota</taxon>
        <taxon>Stenosarchaea group</taxon>
        <taxon>Halobacteria</taxon>
        <taxon>Halobacteriales</taxon>
        <taxon>Haloferacaceae</taxon>
        <taxon>Haloquadratum</taxon>
    </lineage>
</organism>
<dbReference type="AlphaFoldDB" id="G0LFZ7"/>
<sequence length="72" mass="7864">MGLISTLIDTFEASTESPNRGTDNSSRGAYWCHDCNERIPASDIDEMKTPNCPECDNEMTLERSPSSTGCAC</sequence>
<name>G0LFZ7_HALWC</name>